<dbReference type="Gene3D" id="3.30.70.3040">
    <property type="match status" value="1"/>
</dbReference>
<evidence type="ECO:0000256" key="10">
    <source>
        <dbReference type="PIRNR" id="PIRNR003097"/>
    </source>
</evidence>
<dbReference type="PANTHER" id="PTHR47755:SF1">
    <property type="entry name" value="CELL DIVISION PROTEIN FTSX"/>
    <property type="match status" value="1"/>
</dbReference>
<evidence type="ECO:0000259" key="12">
    <source>
        <dbReference type="Pfam" id="PF02687"/>
    </source>
</evidence>
<feature type="transmembrane region" description="Helical" evidence="11">
    <location>
        <begin position="174"/>
        <end position="201"/>
    </location>
</feature>
<dbReference type="PANTHER" id="PTHR47755">
    <property type="entry name" value="CELL DIVISION PROTEIN FTSX"/>
    <property type="match status" value="1"/>
</dbReference>
<evidence type="ECO:0000256" key="11">
    <source>
        <dbReference type="SAM" id="Phobius"/>
    </source>
</evidence>
<dbReference type="InterPro" id="IPR004513">
    <property type="entry name" value="FtsX"/>
</dbReference>
<feature type="transmembrane region" description="Helical" evidence="11">
    <location>
        <begin position="252"/>
        <end position="270"/>
    </location>
</feature>
<evidence type="ECO:0000256" key="6">
    <source>
        <dbReference type="ARBA" id="ARBA00022692"/>
    </source>
</evidence>
<dbReference type="EMBL" id="JPMI01000030">
    <property type="protein sequence ID" value="KFA93990.1"/>
    <property type="molecule type" value="Genomic_DNA"/>
</dbReference>
<evidence type="ECO:0000256" key="3">
    <source>
        <dbReference type="ARBA" id="ARBA00021907"/>
    </source>
</evidence>
<dbReference type="Pfam" id="PF02687">
    <property type="entry name" value="FtsX"/>
    <property type="match status" value="1"/>
</dbReference>
<evidence type="ECO:0000256" key="4">
    <source>
        <dbReference type="ARBA" id="ARBA00022475"/>
    </source>
</evidence>
<evidence type="ECO:0000256" key="7">
    <source>
        <dbReference type="ARBA" id="ARBA00022989"/>
    </source>
</evidence>
<feature type="transmembrane region" description="Helical" evidence="11">
    <location>
        <begin position="20"/>
        <end position="42"/>
    </location>
</feature>
<keyword evidence="6 11" id="KW-0812">Transmembrane</keyword>
<protein>
    <recommendedName>
        <fullName evidence="3 10">Cell division protein FtsX</fullName>
    </recommendedName>
</protein>
<keyword evidence="5 10" id="KW-0132">Cell division</keyword>
<feature type="transmembrane region" description="Helical" evidence="11">
    <location>
        <begin position="221"/>
        <end position="245"/>
    </location>
</feature>
<evidence type="ECO:0000256" key="5">
    <source>
        <dbReference type="ARBA" id="ARBA00022618"/>
    </source>
</evidence>
<feature type="domain" description="ABC3 transporter permease C-terminal" evidence="12">
    <location>
        <begin position="178"/>
        <end position="299"/>
    </location>
</feature>
<evidence type="ECO:0000256" key="2">
    <source>
        <dbReference type="ARBA" id="ARBA00007379"/>
    </source>
</evidence>
<comment type="caution">
    <text evidence="14">The sequence shown here is derived from an EMBL/GenBank/DDBJ whole genome shotgun (WGS) entry which is preliminary data.</text>
</comment>
<reference evidence="14 15" key="1">
    <citation type="submission" date="2014-07" db="EMBL/GenBank/DDBJ databases">
        <title>Draft Genome Sequence of Gephyronic Acid Producer, Cystobacter violaceus Strain Cb vi76.</title>
        <authorList>
            <person name="Stevens D.C."/>
            <person name="Young J."/>
            <person name="Carmichael R."/>
            <person name="Tan J."/>
            <person name="Taylor R.E."/>
        </authorList>
    </citation>
    <scope>NUCLEOTIDE SEQUENCE [LARGE SCALE GENOMIC DNA]</scope>
    <source>
        <strain evidence="14 15">Cb vi76</strain>
    </source>
</reference>
<feature type="transmembrane region" description="Helical" evidence="11">
    <location>
        <begin position="276"/>
        <end position="298"/>
    </location>
</feature>
<sequence length="300" mass="31365">MSVFAKTAYFWRSAASGLRHAPFIHFVAVTTIAIAIFSAGLAQATGRMVEALIGSLGGEVQVTVYLSPELDEEGAAVLRERMVALSGGRANLVPPRAALERLATELGDLGEALAQLPENPLPPSLELEVPQERRTPGALKALAQQLRAMPGVTGVDYGEEAVERLSAISKALRYGGWVAFAVVLLATVVIVSATLQLAIYARRGEIEIQKLVGATDRFVKAPFLIEGFLQGLLGAGVALAGLLAFERLAGPGLASLFSFLVGPGGMVPLLEPRIALELLAAGCGLGLGGSFIAVGRFLRV</sequence>
<evidence type="ECO:0000256" key="8">
    <source>
        <dbReference type="ARBA" id="ARBA00023136"/>
    </source>
</evidence>
<comment type="similarity">
    <text evidence="2 10">Belongs to the ABC-4 integral membrane protein family. FtsX subfamily.</text>
</comment>
<evidence type="ECO:0000259" key="13">
    <source>
        <dbReference type="Pfam" id="PF18075"/>
    </source>
</evidence>
<dbReference type="GO" id="GO:0032153">
    <property type="term" value="C:cell division site"/>
    <property type="evidence" value="ECO:0007669"/>
    <property type="project" value="TreeGrafter"/>
</dbReference>
<dbReference type="PIRSF" id="PIRSF003097">
    <property type="entry name" value="FtsX"/>
    <property type="match status" value="1"/>
</dbReference>
<dbReference type="AlphaFoldDB" id="A0A084SZV5"/>
<keyword evidence="9 10" id="KW-0131">Cell cycle</keyword>
<keyword evidence="7 11" id="KW-1133">Transmembrane helix</keyword>
<dbReference type="InterPro" id="IPR003838">
    <property type="entry name" value="ABC3_permease_C"/>
</dbReference>
<keyword evidence="4 10" id="KW-1003">Cell membrane</keyword>
<proteinExistence type="inferred from homology"/>
<name>A0A084SZV5_9BACT</name>
<feature type="domain" description="FtsX extracellular" evidence="13">
    <location>
        <begin position="60"/>
        <end position="155"/>
    </location>
</feature>
<evidence type="ECO:0000256" key="1">
    <source>
        <dbReference type="ARBA" id="ARBA00004651"/>
    </source>
</evidence>
<evidence type="ECO:0000313" key="14">
    <source>
        <dbReference type="EMBL" id="KFA93990.1"/>
    </source>
</evidence>
<gene>
    <name evidence="14" type="ORF">Q664_05660</name>
</gene>
<dbReference type="RefSeq" id="WP_043390623.1">
    <property type="nucleotide sequence ID" value="NZ_JPMI01000030.1"/>
</dbReference>
<dbReference type="Proteomes" id="UP000028547">
    <property type="component" value="Unassembled WGS sequence"/>
</dbReference>
<dbReference type="GO" id="GO:0051301">
    <property type="term" value="P:cell division"/>
    <property type="evidence" value="ECO:0007669"/>
    <property type="project" value="UniProtKB-KW"/>
</dbReference>
<evidence type="ECO:0000313" key="15">
    <source>
        <dbReference type="Proteomes" id="UP000028547"/>
    </source>
</evidence>
<evidence type="ECO:0000256" key="9">
    <source>
        <dbReference type="ARBA" id="ARBA00023306"/>
    </source>
</evidence>
<dbReference type="InterPro" id="IPR040690">
    <property type="entry name" value="FtsX_ECD"/>
</dbReference>
<keyword evidence="8 10" id="KW-0472">Membrane</keyword>
<organism evidence="14 15">
    <name type="scientific">Archangium violaceum Cb vi76</name>
    <dbReference type="NCBI Taxonomy" id="1406225"/>
    <lineage>
        <taxon>Bacteria</taxon>
        <taxon>Pseudomonadati</taxon>
        <taxon>Myxococcota</taxon>
        <taxon>Myxococcia</taxon>
        <taxon>Myxococcales</taxon>
        <taxon>Cystobacterineae</taxon>
        <taxon>Archangiaceae</taxon>
        <taxon>Archangium</taxon>
    </lineage>
</organism>
<dbReference type="GO" id="GO:0005886">
    <property type="term" value="C:plasma membrane"/>
    <property type="evidence" value="ECO:0007669"/>
    <property type="project" value="UniProtKB-SubCell"/>
</dbReference>
<dbReference type="Pfam" id="PF18075">
    <property type="entry name" value="FtsX_ECD"/>
    <property type="match status" value="1"/>
</dbReference>
<comment type="subcellular location">
    <subcellularLocation>
        <location evidence="1">Cell membrane</location>
        <topology evidence="1">Multi-pass membrane protein</topology>
    </subcellularLocation>
</comment>
<accession>A0A084SZV5</accession>